<feature type="compositionally biased region" description="Basic and acidic residues" evidence="1">
    <location>
        <begin position="392"/>
        <end position="402"/>
    </location>
</feature>
<reference evidence="2 3" key="1">
    <citation type="journal article" date="2021" name="Elife">
        <title>Chloroplast acquisition without the gene transfer in kleptoplastic sea slugs, Plakobranchus ocellatus.</title>
        <authorList>
            <person name="Maeda T."/>
            <person name="Takahashi S."/>
            <person name="Yoshida T."/>
            <person name="Shimamura S."/>
            <person name="Takaki Y."/>
            <person name="Nagai Y."/>
            <person name="Toyoda A."/>
            <person name="Suzuki Y."/>
            <person name="Arimoto A."/>
            <person name="Ishii H."/>
            <person name="Satoh N."/>
            <person name="Nishiyama T."/>
            <person name="Hasebe M."/>
            <person name="Maruyama T."/>
            <person name="Minagawa J."/>
            <person name="Obokata J."/>
            <person name="Shigenobu S."/>
        </authorList>
    </citation>
    <scope>NUCLEOTIDE SEQUENCE [LARGE SCALE GENOMIC DNA]</scope>
</reference>
<dbReference type="AlphaFoldDB" id="A0AAV4I5R1"/>
<gene>
    <name evidence="2" type="ORF">ElyMa_004655400</name>
</gene>
<feature type="region of interest" description="Disordered" evidence="1">
    <location>
        <begin position="98"/>
        <end position="140"/>
    </location>
</feature>
<proteinExistence type="predicted"/>
<comment type="caution">
    <text evidence="2">The sequence shown here is derived from an EMBL/GenBank/DDBJ whole genome shotgun (WGS) entry which is preliminary data.</text>
</comment>
<dbReference type="EMBL" id="BMAT01009335">
    <property type="protein sequence ID" value="GFS04391.1"/>
    <property type="molecule type" value="Genomic_DNA"/>
</dbReference>
<protein>
    <submittedName>
        <fullName evidence="2">Reticulocyte-binding protein 2 homolog a</fullName>
    </submittedName>
</protein>
<organism evidence="2 3">
    <name type="scientific">Elysia marginata</name>
    <dbReference type="NCBI Taxonomy" id="1093978"/>
    <lineage>
        <taxon>Eukaryota</taxon>
        <taxon>Metazoa</taxon>
        <taxon>Spiralia</taxon>
        <taxon>Lophotrochozoa</taxon>
        <taxon>Mollusca</taxon>
        <taxon>Gastropoda</taxon>
        <taxon>Heterobranchia</taxon>
        <taxon>Euthyneura</taxon>
        <taxon>Panpulmonata</taxon>
        <taxon>Sacoglossa</taxon>
        <taxon>Placobranchoidea</taxon>
        <taxon>Plakobranchidae</taxon>
        <taxon>Elysia</taxon>
    </lineage>
</organism>
<keyword evidence="3" id="KW-1185">Reference proteome</keyword>
<dbReference type="Proteomes" id="UP000762676">
    <property type="component" value="Unassembled WGS sequence"/>
</dbReference>
<feature type="compositionally biased region" description="Polar residues" evidence="1">
    <location>
        <begin position="311"/>
        <end position="322"/>
    </location>
</feature>
<feature type="compositionally biased region" description="Polar residues" evidence="1">
    <location>
        <begin position="374"/>
        <end position="385"/>
    </location>
</feature>
<evidence type="ECO:0000313" key="2">
    <source>
        <dbReference type="EMBL" id="GFS04391.1"/>
    </source>
</evidence>
<feature type="region of interest" description="Disordered" evidence="1">
    <location>
        <begin position="1"/>
        <end position="20"/>
    </location>
</feature>
<feature type="compositionally biased region" description="Basic and acidic residues" evidence="1">
    <location>
        <begin position="98"/>
        <end position="107"/>
    </location>
</feature>
<name>A0AAV4I5R1_9GAST</name>
<feature type="compositionally biased region" description="Basic and acidic residues" evidence="1">
    <location>
        <begin position="124"/>
        <end position="137"/>
    </location>
</feature>
<feature type="compositionally biased region" description="Basic and acidic residues" evidence="1">
    <location>
        <begin position="421"/>
        <end position="496"/>
    </location>
</feature>
<feature type="compositionally biased region" description="Basic and acidic residues" evidence="1">
    <location>
        <begin position="286"/>
        <end position="298"/>
    </location>
</feature>
<feature type="compositionally biased region" description="Polar residues" evidence="1">
    <location>
        <begin position="330"/>
        <end position="361"/>
    </location>
</feature>
<sequence>MSPAAAAMEREREGFTGHAPQSCRRFSISWRGRGLTRQSPFSGVLPLLGTSSSTLRPLHPVSVQQDGQSPVWVSVDVQESASVVSDDFTSQRSMTDFELRGPSERGDNQYAVTNRTDRPFTPVRSERSVTSGKEERSVMLSEGASVLSSLMEEDFLAAEPVEGSDDELPVEGDQWPGRDQVESRASSRHMGHTDNTAADLEEEDTAVTQPLQAPYTTTLPADLEDAQSTVRSQAETEEDHDKASPVGELESPQREETVWLAEPSAKPRQSTKTTSPTPRPASSIARDPDTLVSMHKDENEDAVMASLIASDRTSPPAASSKANLILQLTTASSPSQAADSSMPSTTQDVPEPTNLVQTTARSNDEQTLLDLSDNVDSMETPQKSPVTPKRRQPVEEPRKSLIDDVDGEDIQDEPEDASPGGERKLSERVIKEKEERKKRAAQKKEEQEREAAEKQAEAERLKQEADDKKQAAEDRLRQRAEEAARRKEEQLKRKLEASQMCLAHTQKRQALFC</sequence>
<accession>A0AAV4I5R1</accession>
<feature type="compositionally biased region" description="Acidic residues" evidence="1">
    <location>
        <begin position="403"/>
        <end position="416"/>
    </location>
</feature>
<feature type="region of interest" description="Disordered" evidence="1">
    <location>
        <begin position="303"/>
        <end position="322"/>
    </location>
</feature>
<evidence type="ECO:0000256" key="1">
    <source>
        <dbReference type="SAM" id="MobiDB-lite"/>
    </source>
</evidence>
<feature type="region of interest" description="Disordered" evidence="1">
    <location>
        <begin position="330"/>
        <end position="498"/>
    </location>
</feature>
<feature type="compositionally biased region" description="Polar residues" evidence="1">
    <location>
        <begin position="206"/>
        <end position="219"/>
    </location>
</feature>
<feature type="compositionally biased region" description="Polar residues" evidence="1">
    <location>
        <begin position="267"/>
        <end position="276"/>
    </location>
</feature>
<feature type="compositionally biased region" description="Acidic residues" evidence="1">
    <location>
        <begin position="160"/>
        <end position="170"/>
    </location>
</feature>
<evidence type="ECO:0000313" key="3">
    <source>
        <dbReference type="Proteomes" id="UP000762676"/>
    </source>
</evidence>
<feature type="region of interest" description="Disordered" evidence="1">
    <location>
        <begin position="160"/>
        <end position="298"/>
    </location>
</feature>